<evidence type="ECO:0000313" key="1">
    <source>
        <dbReference type="EMBL" id="MQX09567.1"/>
    </source>
</evidence>
<organism evidence="1 2">
    <name type="scientific">Rhizobium fredii</name>
    <name type="common">Sinorhizobium fredii</name>
    <dbReference type="NCBI Taxonomy" id="380"/>
    <lineage>
        <taxon>Bacteria</taxon>
        <taxon>Pseudomonadati</taxon>
        <taxon>Pseudomonadota</taxon>
        <taxon>Alphaproteobacteria</taxon>
        <taxon>Hyphomicrobiales</taxon>
        <taxon>Rhizobiaceae</taxon>
        <taxon>Sinorhizobium/Ensifer group</taxon>
        <taxon>Sinorhizobium</taxon>
    </lineage>
</organism>
<comment type="caution">
    <text evidence="1">The sequence shown here is derived from an EMBL/GenBank/DDBJ whole genome shotgun (WGS) entry which is preliminary data.</text>
</comment>
<name>A0A844AAM3_RHIFR</name>
<reference evidence="1 2" key="1">
    <citation type="journal article" date="2013" name="Genome Biol.">
        <title>Comparative genomics of the core and accessory genomes of 48 Sinorhizobium strains comprising five genospecies.</title>
        <authorList>
            <person name="Sugawara M."/>
            <person name="Epstein B."/>
            <person name="Badgley B.D."/>
            <person name="Unno T."/>
            <person name="Xu L."/>
            <person name="Reese J."/>
            <person name="Gyaneshwar P."/>
            <person name="Denny R."/>
            <person name="Mudge J."/>
            <person name="Bharti A.K."/>
            <person name="Farmer A.D."/>
            <person name="May G.D."/>
            <person name="Woodward J.E."/>
            <person name="Medigue C."/>
            <person name="Vallenet D."/>
            <person name="Lajus A."/>
            <person name="Rouy Z."/>
            <person name="Martinez-Vaz B."/>
            <person name="Tiffin P."/>
            <person name="Young N.D."/>
            <person name="Sadowsky M.J."/>
        </authorList>
    </citation>
    <scope>NUCLEOTIDE SEQUENCE [LARGE SCALE GENOMIC DNA]</scope>
    <source>
        <strain evidence="1 2">USDA205</strain>
    </source>
</reference>
<protein>
    <submittedName>
        <fullName evidence="1">Uncharacterized protein</fullName>
    </submittedName>
</protein>
<dbReference type="AlphaFoldDB" id="A0A844AAM3"/>
<sequence length="58" mass="6529">MLIAARFTQLRKIATVTKAREFYFAAANRLQHRASAAQRLKIGSDFKRHAVVEEGVPS</sequence>
<evidence type="ECO:0000313" key="2">
    <source>
        <dbReference type="Proteomes" id="UP000466694"/>
    </source>
</evidence>
<gene>
    <name evidence="1" type="ORF">GHK48_15095</name>
</gene>
<dbReference type="EMBL" id="WISZ01000119">
    <property type="protein sequence ID" value="MQX09567.1"/>
    <property type="molecule type" value="Genomic_DNA"/>
</dbReference>
<dbReference type="Proteomes" id="UP000466694">
    <property type="component" value="Unassembled WGS sequence"/>
</dbReference>
<dbReference type="GeneID" id="48977846"/>
<dbReference type="RefSeq" id="WP_153451609.1">
    <property type="nucleotide sequence ID" value="NZ_BJNI01000045.1"/>
</dbReference>
<proteinExistence type="predicted"/>
<accession>A0A844AAM3</accession>